<name>A0A4Y7KVG3_PAPSO</name>
<dbReference type="Gramene" id="RZC75919">
    <property type="protein sequence ID" value="RZC75919"/>
    <property type="gene ID" value="C5167_000083"/>
</dbReference>
<dbReference type="AlphaFoldDB" id="A0A4Y7KVG3"/>
<keyword evidence="2" id="KW-1185">Reference proteome</keyword>
<gene>
    <name evidence="1" type="ORF">C5167_000083</name>
</gene>
<reference evidence="1 2" key="1">
    <citation type="journal article" date="2018" name="Science">
        <title>The opium poppy genome and morphinan production.</title>
        <authorList>
            <person name="Guo L."/>
            <person name="Winzer T."/>
            <person name="Yang X."/>
            <person name="Li Y."/>
            <person name="Ning Z."/>
            <person name="He Z."/>
            <person name="Teodor R."/>
            <person name="Lu Y."/>
            <person name="Bowser T.A."/>
            <person name="Graham I.A."/>
            <person name="Ye K."/>
        </authorList>
    </citation>
    <scope>NUCLEOTIDE SEQUENCE [LARGE SCALE GENOMIC DNA]</scope>
    <source>
        <strain evidence="2">cv. HN1</strain>
        <tissue evidence="1">Leaves</tissue>
    </source>
</reference>
<sequence length="68" mass="7708">MKREKGIIQEKIGFGFDEFGFEIWEGFYLNEVVVVVVVEMVGEMVAQIEHGLVMKLMLSHPLPLDALA</sequence>
<evidence type="ECO:0000313" key="1">
    <source>
        <dbReference type="EMBL" id="RZC75919.1"/>
    </source>
</evidence>
<accession>A0A4Y7KVG3</accession>
<proteinExistence type="predicted"/>
<dbReference type="Proteomes" id="UP000316621">
    <property type="component" value="Chromosome 9"/>
</dbReference>
<organism evidence="1 2">
    <name type="scientific">Papaver somniferum</name>
    <name type="common">Opium poppy</name>
    <dbReference type="NCBI Taxonomy" id="3469"/>
    <lineage>
        <taxon>Eukaryota</taxon>
        <taxon>Viridiplantae</taxon>
        <taxon>Streptophyta</taxon>
        <taxon>Embryophyta</taxon>
        <taxon>Tracheophyta</taxon>
        <taxon>Spermatophyta</taxon>
        <taxon>Magnoliopsida</taxon>
        <taxon>Ranunculales</taxon>
        <taxon>Papaveraceae</taxon>
        <taxon>Papaveroideae</taxon>
        <taxon>Papaver</taxon>
    </lineage>
</organism>
<dbReference type="EMBL" id="CM010723">
    <property type="protein sequence ID" value="RZC75919.1"/>
    <property type="molecule type" value="Genomic_DNA"/>
</dbReference>
<evidence type="ECO:0000313" key="2">
    <source>
        <dbReference type="Proteomes" id="UP000316621"/>
    </source>
</evidence>
<protein>
    <submittedName>
        <fullName evidence="1">Uncharacterized protein</fullName>
    </submittedName>
</protein>